<dbReference type="EMBL" id="JAVDPF010000034">
    <property type="protein sequence ID" value="KAL1869511.1"/>
    <property type="molecule type" value="Genomic_DNA"/>
</dbReference>
<protein>
    <submittedName>
        <fullName evidence="2">Structural maintenance of chromosomes protein 1</fullName>
    </submittedName>
</protein>
<accession>A0ABR3X0N0</accession>
<comment type="caution">
    <text evidence="2">The sequence shown here is derived from an EMBL/GenBank/DDBJ whole genome shotgun (WGS) entry which is preliminary data.</text>
</comment>
<name>A0ABR3X0N0_9EURO</name>
<dbReference type="Gene3D" id="3.30.710.10">
    <property type="entry name" value="Potassium Channel Kv1.1, Chain A"/>
    <property type="match status" value="1"/>
</dbReference>
<evidence type="ECO:0000313" key="3">
    <source>
        <dbReference type="Proteomes" id="UP001583193"/>
    </source>
</evidence>
<sequence length="406" mass="45072">MADQAHENNQSSSTSSMPPDSVSTAQNGTTSWGFSGSGSFGSSASHVDSDAMSGQQPDTTTSSGPSTNTSSSSLFGGSSGTSRLFPGHSFRSFASQESSCGSGGFGGSAARQRPDLLISRLNLSSSNSRTPRFVVGNDGIAFSMRISDPSNPFTPDKRRYGEDEKRVRDTDFPPGFGRLSEKRKTLSYEEWRLGQMHEFALWSSQKENPIAALCDDEIIEVIVGESANCWRLHRKLLCDKSQFFMLALKPKSLFREAQERKVILKEDDSLIFGLFVQWLYTTTFACNSLDTLIHAYILGDKLRVRDFRHSAFIKIHALNSQDCQFTPKQAALMSEKLRPSSALRMFTMDMIAFALLKGTLKPTEDDWILLVPVSVEILCSVQGIVQLQEECTWKSMREQGYYLVFI</sequence>
<dbReference type="InterPro" id="IPR011333">
    <property type="entry name" value="SKP1/BTB/POZ_sf"/>
</dbReference>
<evidence type="ECO:0000313" key="2">
    <source>
        <dbReference type="EMBL" id="KAL1869511.1"/>
    </source>
</evidence>
<organism evidence="2 3">
    <name type="scientific">Paecilomyces lecythidis</name>
    <dbReference type="NCBI Taxonomy" id="3004212"/>
    <lineage>
        <taxon>Eukaryota</taxon>
        <taxon>Fungi</taxon>
        <taxon>Dikarya</taxon>
        <taxon>Ascomycota</taxon>
        <taxon>Pezizomycotina</taxon>
        <taxon>Eurotiomycetes</taxon>
        <taxon>Eurotiomycetidae</taxon>
        <taxon>Eurotiales</taxon>
        <taxon>Thermoascaceae</taxon>
        <taxon>Paecilomyces</taxon>
    </lineage>
</organism>
<dbReference type="Proteomes" id="UP001583193">
    <property type="component" value="Unassembled WGS sequence"/>
</dbReference>
<keyword evidence="3" id="KW-1185">Reference proteome</keyword>
<dbReference type="SUPFAM" id="SSF54695">
    <property type="entry name" value="POZ domain"/>
    <property type="match status" value="1"/>
</dbReference>
<feature type="region of interest" description="Disordered" evidence="1">
    <location>
        <begin position="146"/>
        <end position="178"/>
    </location>
</feature>
<dbReference type="PANTHER" id="PTHR47843:SF2">
    <property type="entry name" value="BTB DOMAIN-CONTAINING PROTEIN"/>
    <property type="match status" value="1"/>
</dbReference>
<feature type="compositionally biased region" description="Low complexity" evidence="1">
    <location>
        <begin position="59"/>
        <end position="80"/>
    </location>
</feature>
<reference evidence="2 3" key="1">
    <citation type="journal article" date="2024" name="IMA Fungus">
        <title>IMA Genome - F19 : A genome assembly and annotation guide to empower mycologists, including annotated draft genome sequences of Ceratocystis pirilliformis, Diaporthe australafricana, Fusarium ophioides, Paecilomyces lecythidis, and Sporothrix stenoceras.</title>
        <authorList>
            <person name="Aylward J."/>
            <person name="Wilson A.M."/>
            <person name="Visagie C.M."/>
            <person name="Spraker J."/>
            <person name="Barnes I."/>
            <person name="Buitendag C."/>
            <person name="Ceriani C."/>
            <person name="Del Mar Angel L."/>
            <person name="du Plessis D."/>
            <person name="Fuchs T."/>
            <person name="Gasser K."/>
            <person name="Kramer D."/>
            <person name="Li W."/>
            <person name="Munsamy K."/>
            <person name="Piso A."/>
            <person name="Price J.L."/>
            <person name="Sonnekus B."/>
            <person name="Thomas C."/>
            <person name="van der Nest A."/>
            <person name="van Dijk A."/>
            <person name="van Heerden A."/>
            <person name="van Vuuren N."/>
            <person name="Yilmaz N."/>
            <person name="Duong T.A."/>
            <person name="van der Merwe N.A."/>
            <person name="Wingfield M.J."/>
            <person name="Wingfield B.D."/>
        </authorList>
    </citation>
    <scope>NUCLEOTIDE SEQUENCE [LARGE SCALE GENOMIC DNA]</scope>
    <source>
        <strain evidence="2 3">CMW 18167</strain>
    </source>
</reference>
<gene>
    <name evidence="2" type="primary">SMC1_2</name>
    <name evidence="2" type="ORF">Plec18167_007809</name>
</gene>
<feature type="region of interest" description="Disordered" evidence="1">
    <location>
        <begin position="1"/>
        <end position="80"/>
    </location>
</feature>
<evidence type="ECO:0000256" key="1">
    <source>
        <dbReference type="SAM" id="MobiDB-lite"/>
    </source>
</evidence>
<feature type="compositionally biased region" description="Low complexity" evidence="1">
    <location>
        <begin position="11"/>
        <end position="34"/>
    </location>
</feature>
<feature type="compositionally biased region" description="Basic and acidic residues" evidence="1">
    <location>
        <begin position="155"/>
        <end position="171"/>
    </location>
</feature>
<proteinExistence type="predicted"/>
<dbReference type="PANTHER" id="PTHR47843">
    <property type="entry name" value="BTB DOMAIN-CONTAINING PROTEIN-RELATED"/>
    <property type="match status" value="1"/>
</dbReference>